<keyword evidence="1" id="KW-0812">Transmembrane</keyword>
<feature type="transmembrane region" description="Helical" evidence="1">
    <location>
        <begin position="20"/>
        <end position="40"/>
    </location>
</feature>
<feature type="transmembrane region" description="Helical" evidence="1">
    <location>
        <begin position="52"/>
        <end position="70"/>
    </location>
</feature>
<dbReference type="AlphaFoldDB" id="X1HDH4"/>
<dbReference type="EMBL" id="BARU01026908">
    <property type="protein sequence ID" value="GAH68241.1"/>
    <property type="molecule type" value="Genomic_DNA"/>
</dbReference>
<evidence type="ECO:0000256" key="1">
    <source>
        <dbReference type="SAM" id="Phobius"/>
    </source>
</evidence>
<feature type="non-terminal residue" evidence="2">
    <location>
        <position position="1"/>
    </location>
</feature>
<reference evidence="2" key="1">
    <citation type="journal article" date="2014" name="Front. Microbiol.">
        <title>High frequency of phylogenetically diverse reductive dehalogenase-homologous genes in deep subseafloor sedimentary metagenomes.</title>
        <authorList>
            <person name="Kawai M."/>
            <person name="Futagami T."/>
            <person name="Toyoda A."/>
            <person name="Takaki Y."/>
            <person name="Nishi S."/>
            <person name="Hori S."/>
            <person name="Arai W."/>
            <person name="Tsubouchi T."/>
            <person name="Morono Y."/>
            <person name="Uchiyama I."/>
            <person name="Ito T."/>
            <person name="Fujiyama A."/>
            <person name="Inagaki F."/>
            <person name="Takami H."/>
        </authorList>
    </citation>
    <scope>NUCLEOTIDE SEQUENCE</scope>
    <source>
        <strain evidence="2">Expedition CK06-06</strain>
    </source>
</reference>
<organism evidence="2">
    <name type="scientific">marine sediment metagenome</name>
    <dbReference type="NCBI Taxonomy" id="412755"/>
    <lineage>
        <taxon>unclassified sequences</taxon>
        <taxon>metagenomes</taxon>
        <taxon>ecological metagenomes</taxon>
    </lineage>
</organism>
<accession>X1HDH4</accession>
<proteinExistence type="predicted"/>
<keyword evidence="1" id="KW-0472">Membrane</keyword>
<evidence type="ECO:0000313" key="2">
    <source>
        <dbReference type="EMBL" id="GAH68241.1"/>
    </source>
</evidence>
<name>X1HDH4_9ZZZZ</name>
<feature type="transmembrane region" description="Helical" evidence="1">
    <location>
        <begin position="91"/>
        <end position="116"/>
    </location>
</feature>
<comment type="caution">
    <text evidence="2">The sequence shown here is derived from an EMBL/GenBank/DDBJ whole genome shotgun (WGS) entry which is preliminary data.</text>
</comment>
<sequence>FCLFLWYAWGTAYNVGLSKVSLFGFLPICFCFTFMGGFGWFLSHETLTSTGWWYLAYTFTVILFQISWSGHLKEMGQAERSNLLIKMGAKLIDGWFVPRWAFLYGVTVKGVSLYILAQIMGPVLSGPAVVWFMFILLGVGAMTALLCMPRDYDRVVELKRMSIMEIFSIYAPIPLMVPWELAVPLMIIGAVYFVTVNRALWGVSYPKV</sequence>
<evidence type="ECO:0008006" key="3">
    <source>
        <dbReference type="Google" id="ProtNLM"/>
    </source>
</evidence>
<keyword evidence="1" id="KW-1133">Transmembrane helix</keyword>
<protein>
    <recommendedName>
        <fullName evidence="3">Polysulfide reductase</fullName>
    </recommendedName>
</protein>
<gene>
    <name evidence="2" type="ORF">S03H2_43173</name>
</gene>
<feature type="transmembrane region" description="Helical" evidence="1">
    <location>
        <begin position="169"/>
        <end position="194"/>
    </location>
</feature>
<feature type="transmembrane region" description="Helical" evidence="1">
    <location>
        <begin position="128"/>
        <end position="148"/>
    </location>
</feature>